<evidence type="ECO:0000313" key="2">
    <source>
        <dbReference type="EMBL" id="KKP87140.1"/>
    </source>
</evidence>
<sequence length="178" mass="20354">MENRKILNRKLLANILIILLAVFARLIPHAPNFTPIGGLAIFSGSHFKSKLAILIPLLSMIVSDLFLGFHKTIPYVYLSFIAIYFLGRLIKNEITFNKTIIVSLSSSMLFFLVTNFGVWITGSIYQKSIFGLMQSYIMGLPFLRNTLISDLFYSLTFIYGYKYFFSVLKNKISRAKIK</sequence>
<evidence type="ECO:0000256" key="1">
    <source>
        <dbReference type="SAM" id="Phobius"/>
    </source>
</evidence>
<keyword evidence="1" id="KW-0472">Membrane</keyword>
<dbReference type="EMBL" id="LBQX01000006">
    <property type="protein sequence ID" value="KKP87140.1"/>
    <property type="molecule type" value="Genomic_DNA"/>
</dbReference>
<gene>
    <name evidence="2" type="ORF">UR89_C0006G0016</name>
</gene>
<dbReference type="Proteomes" id="UP000034536">
    <property type="component" value="Unassembled WGS sequence"/>
</dbReference>
<feature type="transmembrane region" description="Helical" evidence="1">
    <location>
        <begin position="100"/>
        <end position="121"/>
    </location>
</feature>
<feature type="transmembrane region" description="Helical" evidence="1">
    <location>
        <begin position="12"/>
        <end position="31"/>
    </location>
</feature>
<evidence type="ECO:0000313" key="3">
    <source>
        <dbReference type="Proteomes" id="UP000034536"/>
    </source>
</evidence>
<protein>
    <recommendedName>
        <fullName evidence="4">Rod shape-determining protein MreD</fullName>
    </recommendedName>
</protein>
<proteinExistence type="predicted"/>
<dbReference type="AlphaFoldDB" id="A0A0G0FI43"/>
<keyword evidence="1" id="KW-0812">Transmembrane</keyword>
<dbReference type="Pfam" id="PF20221">
    <property type="entry name" value="DUF6580"/>
    <property type="match status" value="1"/>
</dbReference>
<reference evidence="2 3" key="1">
    <citation type="journal article" date="2015" name="Nature">
        <title>rRNA introns, odd ribosomes, and small enigmatic genomes across a large radiation of phyla.</title>
        <authorList>
            <person name="Brown C.T."/>
            <person name="Hug L.A."/>
            <person name="Thomas B.C."/>
            <person name="Sharon I."/>
            <person name="Castelle C.J."/>
            <person name="Singh A."/>
            <person name="Wilkins M.J."/>
            <person name="Williams K.H."/>
            <person name="Banfield J.F."/>
        </authorList>
    </citation>
    <scope>NUCLEOTIDE SEQUENCE [LARGE SCALE GENOMIC DNA]</scope>
</reference>
<name>A0A0G0FI43_9BACT</name>
<keyword evidence="1" id="KW-1133">Transmembrane helix</keyword>
<organism evidence="2 3">
    <name type="scientific">Candidatus Roizmanbacteria bacterium GW2011_GWA2_35_8</name>
    <dbReference type="NCBI Taxonomy" id="1618479"/>
    <lineage>
        <taxon>Bacteria</taxon>
        <taxon>Candidatus Roizmaniibacteriota</taxon>
    </lineage>
</organism>
<accession>A0A0G0FI43</accession>
<feature type="transmembrane region" description="Helical" evidence="1">
    <location>
        <begin position="76"/>
        <end position="94"/>
    </location>
</feature>
<dbReference type="InterPro" id="IPR046487">
    <property type="entry name" value="DUF6580"/>
</dbReference>
<evidence type="ECO:0008006" key="4">
    <source>
        <dbReference type="Google" id="ProtNLM"/>
    </source>
</evidence>
<feature type="transmembrane region" description="Helical" evidence="1">
    <location>
        <begin position="142"/>
        <end position="161"/>
    </location>
</feature>
<comment type="caution">
    <text evidence="2">The sequence shown here is derived from an EMBL/GenBank/DDBJ whole genome shotgun (WGS) entry which is preliminary data.</text>
</comment>